<keyword evidence="1" id="KW-0489">Methyltransferase</keyword>
<dbReference type="Proteomes" id="UP001234581">
    <property type="component" value="Unassembled WGS sequence"/>
</dbReference>
<evidence type="ECO:0000256" key="5">
    <source>
        <dbReference type="SAM" id="MobiDB-lite"/>
    </source>
</evidence>
<dbReference type="GO" id="GO:0008757">
    <property type="term" value="F:S-adenosylmethionine-dependent methyltransferase activity"/>
    <property type="evidence" value="ECO:0007669"/>
    <property type="project" value="TreeGrafter"/>
</dbReference>
<dbReference type="GO" id="GO:0008171">
    <property type="term" value="F:O-methyltransferase activity"/>
    <property type="evidence" value="ECO:0007669"/>
    <property type="project" value="InterPro"/>
</dbReference>
<feature type="compositionally biased region" description="Polar residues" evidence="5">
    <location>
        <begin position="1"/>
        <end position="25"/>
    </location>
</feature>
<comment type="similarity">
    <text evidence="4">Belongs to the class I-like SAM-binding methyltransferase superfamily. Cation-dependent O-methyltransferase family.</text>
</comment>
<dbReference type="InterPro" id="IPR002935">
    <property type="entry name" value="SAM_O-MeTrfase"/>
</dbReference>
<keyword evidence="3" id="KW-0949">S-adenosyl-L-methionine</keyword>
<dbReference type="EMBL" id="JARTCD010000067">
    <property type="protein sequence ID" value="KAJ8654090.1"/>
    <property type="molecule type" value="Genomic_DNA"/>
</dbReference>
<dbReference type="Pfam" id="PF01596">
    <property type="entry name" value="Methyltransf_3"/>
    <property type="match status" value="1"/>
</dbReference>
<evidence type="ECO:0000256" key="4">
    <source>
        <dbReference type="ARBA" id="ARBA00023453"/>
    </source>
</evidence>
<dbReference type="GeneID" id="83217705"/>
<dbReference type="AlphaFoldDB" id="A0AAD7UX06"/>
<accession>A0AAD7UX06</accession>
<organism evidence="6 7">
    <name type="scientific">Lichtheimia ornata</name>
    <dbReference type="NCBI Taxonomy" id="688661"/>
    <lineage>
        <taxon>Eukaryota</taxon>
        <taxon>Fungi</taxon>
        <taxon>Fungi incertae sedis</taxon>
        <taxon>Mucoromycota</taxon>
        <taxon>Mucoromycotina</taxon>
        <taxon>Mucoromycetes</taxon>
        <taxon>Mucorales</taxon>
        <taxon>Lichtheimiaceae</taxon>
        <taxon>Lichtheimia</taxon>
    </lineage>
</organism>
<dbReference type="RefSeq" id="XP_058339004.1">
    <property type="nucleotide sequence ID" value="XM_058490283.1"/>
</dbReference>
<evidence type="ECO:0000256" key="3">
    <source>
        <dbReference type="ARBA" id="ARBA00022691"/>
    </source>
</evidence>
<evidence type="ECO:0000256" key="1">
    <source>
        <dbReference type="ARBA" id="ARBA00022603"/>
    </source>
</evidence>
<evidence type="ECO:0000313" key="7">
    <source>
        <dbReference type="Proteomes" id="UP001234581"/>
    </source>
</evidence>
<dbReference type="InterPro" id="IPR050362">
    <property type="entry name" value="Cation-dep_OMT"/>
</dbReference>
<feature type="region of interest" description="Disordered" evidence="5">
    <location>
        <begin position="1"/>
        <end position="26"/>
    </location>
</feature>
<evidence type="ECO:0000256" key="2">
    <source>
        <dbReference type="ARBA" id="ARBA00022679"/>
    </source>
</evidence>
<dbReference type="GO" id="GO:0032259">
    <property type="term" value="P:methylation"/>
    <property type="evidence" value="ECO:0007669"/>
    <property type="project" value="UniProtKB-KW"/>
</dbReference>
<evidence type="ECO:0000313" key="6">
    <source>
        <dbReference type="EMBL" id="KAJ8654090.1"/>
    </source>
</evidence>
<dbReference type="PANTHER" id="PTHR10509">
    <property type="entry name" value="O-METHYLTRANSFERASE-RELATED"/>
    <property type="match status" value="1"/>
</dbReference>
<gene>
    <name evidence="6" type="ORF">O0I10_010301</name>
</gene>
<evidence type="ECO:0008006" key="8">
    <source>
        <dbReference type="Google" id="ProtNLM"/>
    </source>
</evidence>
<comment type="caution">
    <text evidence="6">The sequence shown here is derived from an EMBL/GenBank/DDBJ whole genome shotgun (WGS) entry which is preliminary data.</text>
</comment>
<protein>
    <recommendedName>
        <fullName evidence="8">O-methyltransferase</fullName>
    </recommendedName>
</protein>
<dbReference type="Gene3D" id="3.40.50.150">
    <property type="entry name" value="Vaccinia Virus protein VP39"/>
    <property type="match status" value="1"/>
</dbReference>
<dbReference type="SUPFAM" id="SSF53335">
    <property type="entry name" value="S-adenosyl-L-methionine-dependent methyltransferases"/>
    <property type="match status" value="1"/>
</dbReference>
<sequence>MSEHSSSYQSKASTTRYTSDFSSPFPSHVEQQLHEVREYTIHQFENSRMMISETQAKLLNQLIKLVHAKRVLEIGTYTGYSAIAQAAALPPNGKMITLDINEATQAIARRYLEKAKLLDKVKLQLGPAADSIRAMIDNKKTPAEKFDFIFMDADKDAYITYYNLIMDHDLLSDDGLIVCDNVLRQGNVVRAAGYEEGTITGRGPDAESHAKAVHEFNQHVAKDTRVQAVILPLYDGMTLIRKA</sequence>
<name>A0AAD7UX06_9FUNG</name>
<dbReference type="PROSITE" id="PS51682">
    <property type="entry name" value="SAM_OMT_I"/>
    <property type="match status" value="1"/>
</dbReference>
<keyword evidence="7" id="KW-1185">Reference proteome</keyword>
<dbReference type="CDD" id="cd02440">
    <property type="entry name" value="AdoMet_MTases"/>
    <property type="match status" value="1"/>
</dbReference>
<dbReference type="InterPro" id="IPR029063">
    <property type="entry name" value="SAM-dependent_MTases_sf"/>
</dbReference>
<proteinExistence type="inferred from homology"/>
<dbReference type="PANTHER" id="PTHR10509:SF14">
    <property type="entry name" value="CAFFEOYL-COA O-METHYLTRANSFERASE 3-RELATED"/>
    <property type="match status" value="1"/>
</dbReference>
<reference evidence="6 7" key="1">
    <citation type="submission" date="2023-03" db="EMBL/GenBank/DDBJ databases">
        <title>Genome sequence of Lichtheimia ornata CBS 291.66.</title>
        <authorList>
            <person name="Mohabir J.T."/>
            <person name="Shea T.P."/>
            <person name="Kurbessoian T."/>
            <person name="Berby B."/>
            <person name="Fontaine J."/>
            <person name="Livny J."/>
            <person name="Gnirke A."/>
            <person name="Stajich J.E."/>
            <person name="Cuomo C.A."/>
        </authorList>
    </citation>
    <scope>NUCLEOTIDE SEQUENCE [LARGE SCALE GENOMIC DNA]</scope>
    <source>
        <strain evidence="6">CBS 291.66</strain>
    </source>
</reference>
<keyword evidence="2" id="KW-0808">Transferase</keyword>